<name>A0A8R1ENK7_CAEJA</name>
<dbReference type="GO" id="GO:0000793">
    <property type="term" value="C:condensed chromosome"/>
    <property type="evidence" value="ECO:0007669"/>
    <property type="project" value="TreeGrafter"/>
</dbReference>
<proteinExistence type="predicted"/>
<dbReference type="GO" id="GO:0044547">
    <property type="term" value="F:DNA topoisomerase binding"/>
    <property type="evidence" value="ECO:0007669"/>
    <property type="project" value="TreeGrafter"/>
</dbReference>
<reference evidence="1" key="2">
    <citation type="submission" date="2022-06" db="UniProtKB">
        <authorList>
            <consortium name="EnsemblMetazoa"/>
        </authorList>
    </citation>
    <scope>IDENTIFICATION</scope>
    <source>
        <strain evidence="1">DF5081</strain>
    </source>
</reference>
<evidence type="ECO:0000313" key="2">
    <source>
        <dbReference type="Proteomes" id="UP000005237"/>
    </source>
</evidence>
<organism evidence="1 2">
    <name type="scientific">Caenorhabditis japonica</name>
    <dbReference type="NCBI Taxonomy" id="281687"/>
    <lineage>
        <taxon>Eukaryota</taxon>
        <taxon>Metazoa</taxon>
        <taxon>Ecdysozoa</taxon>
        <taxon>Nematoda</taxon>
        <taxon>Chromadorea</taxon>
        <taxon>Rhabditida</taxon>
        <taxon>Rhabditina</taxon>
        <taxon>Rhabditomorpha</taxon>
        <taxon>Rhabditoidea</taxon>
        <taxon>Rhabditidae</taxon>
        <taxon>Peloderinae</taxon>
        <taxon>Caenorhabditis</taxon>
    </lineage>
</organism>
<dbReference type="InterPro" id="IPR052709">
    <property type="entry name" value="Transposase-MT_Hybrid"/>
</dbReference>
<dbReference type="GO" id="GO:0003697">
    <property type="term" value="F:single-stranded DNA binding"/>
    <property type="evidence" value="ECO:0007669"/>
    <property type="project" value="TreeGrafter"/>
</dbReference>
<reference evidence="2" key="1">
    <citation type="submission" date="2010-08" db="EMBL/GenBank/DDBJ databases">
        <authorList>
            <consortium name="Caenorhabditis japonica Sequencing Consortium"/>
            <person name="Wilson R.K."/>
        </authorList>
    </citation>
    <scope>NUCLEOTIDE SEQUENCE [LARGE SCALE GENOMIC DNA]</scope>
    <source>
        <strain evidence="2">DF5081</strain>
    </source>
</reference>
<evidence type="ECO:0000313" key="1">
    <source>
        <dbReference type="EnsemblMetazoa" id="CJA38687.1"/>
    </source>
</evidence>
<dbReference type="GO" id="GO:0000014">
    <property type="term" value="F:single-stranded DNA endodeoxyribonuclease activity"/>
    <property type="evidence" value="ECO:0007669"/>
    <property type="project" value="TreeGrafter"/>
</dbReference>
<sequence>QVHQVLVRKVREINYDLEDKPRTEIHSLLFFYVDADISKALKEDPRATSRELSATLKHPQRTIVNHLHEIGKMPKFGQLVPHLLTDFQKQLRCDLSQTEETCKKRTTFWIKYITIGDEKWVLYVNHTRNRQLVQAEETAQPDHNENFTKTRFDDATTNTDPYCTQLEKVVQALRLHRPRSSKLFQ</sequence>
<protein>
    <submittedName>
        <fullName evidence="1">Uncharacterized protein</fullName>
    </submittedName>
</protein>
<dbReference type="GO" id="GO:0035861">
    <property type="term" value="C:site of double-strand break"/>
    <property type="evidence" value="ECO:0007669"/>
    <property type="project" value="TreeGrafter"/>
</dbReference>
<dbReference type="GO" id="GO:0031297">
    <property type="term" value="P:replication fork processing"/>
    <property type="evidence" value="ECO:0007669"/>
    <property type="project" value="TreeGrafter"/>
</dbReference>
<dbReference type="Proteomes" id="UP000005237">
    <property type="component" value="Unassembled WGS sequence"/>
</dbReference>
<dbReference type="GO" id="GO:0044774">
    <property type="term" value="P:mitotic DNA integrity checkpoint signaling"/>
    <property type="evidence" value="ECO:0007669"/>
    <property type="project" value="TreeGrafter"/>
</dbReference>
<dbReference type="GO" id="GO:0000729">
    <property type="term" value="P:DNA double-strand break processing"/>
    <property type="evidence" value="ECO:0007669"/>
    <property type="project" value="TreeGrafter"/>
</dbReference>
<dbReference type="GO" id="GO:0046975">
    <property type="term" value="F:histone H3K36 methyltransferase activity"/>
    <property type="evidence" value="ECO:0007669"/>
    <property type="project" value="TreeGrafter"/>
</dbReference>
<dbReference type="PANTHER" id="PTHR46060:SF2">
    <property type="entry name" value="HISTONE-LYSINE N-METHYLTRANSFERASE SETMAR"/>
    <property type="match status" value="1"/>
</dbReference>
<accession>A0A8R1ENK7</accession>
<dbReference type="GO" id="GO:0015074">
    <property type="term" value="P:DNA integration"/>
    <property type="evidence" value="ECO:0007669"/>
    <property type="project" value="TreeGrafter"/>
</dbReference>
<keyword evidence="2" id="KW-1185">Reference proteome</keyword>
<dbReference type="GO" id="GO:0005634">
    <property type="term" value="C:nucleus"/>
    <property type="evidence" value="ECO:0007669"/>
    <property type="project" value="TreeGrafter"/>
</dbReference>
<dbReference type="PANTHER" id="PTHR46060">
    <property type="entry name" value="MARINER MOS1 TRANSPOSASE-LIKE PROTEIN"/>
    <property type="match status" value="1"/>
</dbReference>
<dbReference type="AlphaFoldDB" id="A0A8R1ENK7"/>
<dbReference type="GO" id="GO:0042800">
    <property type="term" value="F:histone H3K4 methyltransferase activity"/>
    <property type="evidence" value="ECO:0007669"/>
    <property type="project" value="TreeGrafter"/>
</dbReference>
<dbReference type="EnsemblMetazoa" id="CJA38687.1">
    <property type="protein sequence ID" value="CJA38687.1"/>
    <property type="gene ID" value="WBGene00214534"/>
</dbReference>
<dbReference type="Gene3D" id="3.30.420.10">
    <property type="entry name" value="Ribonuclease H-like superfamily/Ribonuclease H"/>
    <property type="match status" value="1"/>
</dbReference>
<dbReference type="GO" id="GO:0003690">
    <property type="term" value="F:double-stranded DNA binding"/>
    <property type="evidence" value="ECO:0007669"/>
    <property type="project" value="TreeGrafter"/>
</dbReference>
<dbReference type="GO" id="GO:0006303">
    <property type="term" value="P:double-strand break repair via nonhomologous end joining"/>
    <property type="evidence" value="ECO:0007669"/>
    <property type="project" value="TreeGrafter"/>
</dbReference>
<dbReference type="InterPro" id="IPR036397">
    <property type="entry name" value="RNaseH_sf"/>
</dbReference>